<dbReference type="EMBL" id="LR031878">
    <property type="protein sequence ID" value="VDD50521.1"/>
    <property type="molecule type" value="Genomic_DNA"/>
</dbReference>
<evidence type="ECO:0000256" key="1">
    <source>
        <dbReference type="SAM" id="MobiDB-lite"/>
    </source>
</evidence>
<sequence>MIYNKYQIISQEMNVRKNKNTKVSLFSVMARSTAYRRVRIEEEKTKSERGEKSNSPSGFSPTTALTLDPQSLFSSGDWGFLYLRSPHRSSAVPPAFPLSFSFSTLSFLLSSLDFRVSSDLIKDTCVCCLSGEPTRSDLASAGEDGGASLPLPTSLVYGLYLCISGFQLVSSSIDNCHGVQQQRFGGSSPHFRTLFVYGYLTSSYFGVPEPLLAASVEAVGSHFRVRVRATEQKKRKDYKKIIRVTLVKKHEAVAAEKEAEIGVTLNLALILLFNELSILLRKIKGYKYSEMMGVVGK</sequence>
<evidence type="ECO:0000313" key="2">
    <source>
        <dbReference type="EMBL" id="VDD50521.1"/>
    </source>
</evidence>
<reference evidence="2" key="1">
    <citation type="submission" date="2018-11" db="EMBL/GenBank/DDBJ databases">
        <authorList>
            <consortium name="Genoscope - CEA"/>
            <person name="William W."/>
        </authorList>
    </citation>
    <scope>NUCLEOTIDE SEQUENCE</scope>
</reference>
<proteinExistence type="predicted"/>
<feature type="compositionally biased region" description="Polar residues" evidence="1">
    <location>
        <begin position="53"/>
        <end position="64"/>
    </location>
</feature>
<dbReference type="AlphaFoldDB" id="A0A3P6FU60"/>
<feature type="compositionally biased region" description="Basic and acidic residues" evidence="1">
    <location>
        <begin position="39"/>
        <end position="52"/>
    </location>
</feature>
<gene>
    <name evidence="2" type="ORF">BOLC1T02910H</name>
</gene>
<feature type="region of interest" description="Disordered" evidence="1">
    <location>
        <begin position="39"/>
        <end position="64"/>
    </location>
</feature>
<name>A0A3P6FU60_BRAOL</name>
<organism evidence="2">
    <name type="scientific">Brassica oleracea</name>
    <name type="common">Wild cabbage</name>
    <dbReference type="NCBI Taxonomy" id="3712"/>
    <lineage>
        <taxon>Eukaryota</taxon>
        <taxon>Viridiplantae</taxon>
        <taxon>Streptophyta</taxon>
        <taxon>Embryophyta</taxon>
        <taxon>Tracheophyta</taxon>
        <taxon>Spermatophyta</taxon>
        <taxon>Magnoliopsida</taxon>
        <taxon>eudicotyledons</taxon>
        <taxon>Gunneridae</taxon>
        <taxon>Pentapetalae</taxon>
        <taxon>rosids</taxon>
        <taxon>malvids</taxon>
        <taxon>Brassicales</taxon>
        <taxon>Brassicaceae</taxon>
        <taxon>Brassiceae</taxon>
        <taxon>Brassica</taxon>
    </lineage>
</organism>
<protein>
    <submittedName>
        <fullName evidence="2">Uncharacterized protein</fullName>
    </submittedName>
</protein>
<accession>A0A3P6FU60</accession>